<dbReference type="InterPro" id="IPR002469">
    <property type="entry name" value="Peptidase_S9B_N"/>
</dbReference>
<evidence type="ECO:0000256" key="1">
    <source>
        <dbReference type="ARBA" id="ARBA00022801"/>
    </source>
</evidence>
<dbReference type="InterPro" id="IPR015943">
    <property type="entry name" value="WD40/YVTN_repeat-like_dom_sf"/>
</dbReference>
<dbReference type="Pfam" id="PF00930">
    <property type="entry name" value="DPPIV_N"/>
    <property type="match status" value="1"/>
</dbReference>
<dbReference type="SUPFAM" id="SSF53474">
    <property type="entry name" value="alpha/beta-Hydrolases"/>
    <property type="match status" value="1"/>
</dbReference>
<organism evidence="8 9">
    <name type="scientific">Parendozoicomonas haliclonae</name>
    <dbReference type="NCBI Taxonomy" id="1960125"/>
    <lineage>
        <taxon>Bacteria</taxon>
        <taxon>Pseudomonadati</taxon>
        <taxon>Pseudomonadota</taxon>
        <taxon>Gammaproteobacteria</taxon>
        <taxon>Oceanospirillales</taxon>
        <taxon>Endozoicomonadaceae</taxon>
        <taxon>Parendozoicomonas</taxon>
    </lineage>
</organism>
<dbReference type="Proteomes" id="UP000196573">
    <property type="component" value="Unassembled WGS sequence"/>
</dbReference>
<dbReference type="EMBL" id="FWPT01000001">
    <property type="protein sequence ID" value="SMA32053.1"/>
    <property type="molecule type" value="Genomic_DNA"/>
</dbReference>
<dbReference type="RefSeq" id="WP_087105844.1">
    <property type="nucleotide sequence ID" value="NZ_CBCSCN010000012.1"/>
</dbReference>
<dbReference type="GO" id="GO:0004252">
    <property type="term" value="F:serine-type endopeptidase activity"/>
    <property type="evidence" value="ECO:0007669"/>
    <property type="project" value="InterPro"/>
</dbReference>
<keyword evidence="2" id="KW-0007">Acetylation</keyword>
<evidence type="ECO:0000259" key="7">
    <source>
        <dbReference type="Pfam" id="PF00930"/>
    </source>
</evidence>
<dbReference type="AlphaFoldDB" id="A0A1X7AE28"/>
<gene>
    <name evidence="8" type="primary">ptpA_1</name>
    <name evidence="8" type="ORF">EHSB41UT_00098</name>
</gene>
<dbReference type="InterPro" id="IPR011042">
    <property type="entry name" value="6-blade_b-propeller_TolB-like"/>
</dbReference>
<protein>
    <recommendedName>
        <fullName evidence="4">Acyl-peptide hydrolase</fullName>
    </recommendedName>
    <alternativeName>
        <fullName evidence="3">Acylaminoacyl-peptidase</fullName>
    </alternativeName>
</protein>
<dbReference type="PANTHER" id="PTHR42776">
    <property type="entry name" value="SERINE PEPTIDASE S9 FAMILY MEMBER"/>
    <property type="match status" value="1"/>
</dbReference>
<dbReference type="InterPro" id="IPR001375">
    <property type="entry name" value="Peptidase_S9_cat"/>
</dbReference>
<dbReference type="Gene3D" id="3.40.50.1820">
    <property type="entry name" value="alpha/beta hydrolase"/>
    <property type="match status" value="1"/>
</dbReference>
<dbReference type="GO" id="GO:0006508">
    <property type="term" value="P:proteolysis"/>
    <property type="evidence" value="ECO:0007669"/>
    <property type="project" value="InterPro"/>
</dbReference>
<keyword evidence="1 8" id="KW-0378">Hydrolase</keyword>
<dbReference type="Gene3D" id="2.120.10.30">
    <property type="entry name" value="TolB, C-terminal domain"/>
    <property type="match status" value="1"/>
</dbReference>
<comment type="function">
    <text evidence="5">This enzyme catalyzes the hydrolysis of the N-terminal peptide bond of an N-acetylated peptide to generate an N-acetylated amino acid and a peptide with a free N-terminus. It preferentially cleaves off Ac-Ala, Ac-Met and Ac-Ser. Also, involved in the degradation of oxidized and glycated proteins.</text>
</comment>
<evidence type="ECO:0000256" key="3">
    <source>
        <dbReference type="ARBA" id="ARBA00032284"/>
    </source>
</evidence>
<evidence type="ECO:0000313" key="9">
    <source>
        <dbReference type="Proteomes" id="UP000196573"/>
    </source>
</evidence>
<sequence length="687" mass="77472">MADLQAFYSFRHTLDYKVALLRNRIAWIDYHKGQNELFVQDLPDGERRCLLTSEGDDGQPLRLVQIAPSGQHLLITRGEFTEDAPCQNPRQSVLPPSGQLQVIDLDSGSPLLSLGEFTTATLTPDDRAVLWAEKGTVYIQNLYERTPRILFSVRGQVISLDWSPDGQHLAFICQRQERTLLGLFTLGSSRIQWVSPGFDRDMSPCWSPNSRYITFLRFLGPAMDVAERLFSNQADSFAIMLADLESNIVQTIWDTGQEEHAGLSLEYGNRPLTWLDNDRLLFSHDNCGWDHIYLFELENNQGFAVTDGSWLVQDYAASRDGQWLAYSHNRRARHHYALDLMDMDSGKKVELPFDIQACDTKSSTNQYWKPAISGDSAYLVFMSGSKTAPCHLNYLDLATQTSHRLTAEDNYPQHITSHFITPVKEVIKSRDAQVLYSQVFEPEGQGPFPAIINIHGGPWVQSLPGFHPELGMSFQYAFCQLLASSGYLVLDINYRGGSGYGKLFRQAEERGWEGASDYLDVQAAAQWLSRHNNVDRSRIGVIGESWGGYLSAMALAKDSTLFRAGVVINGCHSFPRELRRSHWGSTLFSCLEGETATEAIARAKIAEESSPWGWLDQWMSPVLIVHGDDDRTVSFEESQHLAHALQMRSVKVESLALPDEAHSFLLHESWLRIGNRVLKFLGKNLKG</sequence>
<reference evidence="8 9" key="1">
    <citation type="submission" date="2017-03" db="EMBL/GenBank/DDBJ databases">
        <authorList>
            <person name="Afonso C.L."/>
            <person name="Miller P.J."/>
            <person name="Scott M.A."/>
            <person name="Spackman E."/>
            <person name="Goraichik I."/>
            <person name="Dimitrov K.M."/>
            <person name="Suarez D.L."/>
            <person name="Swayne D.E."/>
        </authorList>
    </citation>
    <scope>NUCLEOTIDE SEQUENCE [LARGE SCALE GENOMIC DNA]</scope>
    <source>
        <strain evidence="8">SB41UT1</strain>
    </source>
</reference>
<evidence type="ECO:0000259" key="6">
    <source>
        <dbReference type="Pfam" id="PF00326"/>
    </source>
</evidence>
<feature type="domain" description="Peptidase S9 prolyl oligopeptidase catalytic" evidence="6">
    <location>
        <begin position="479"/>
        <end position="686"/>
    </location>
</feature>
<proteinExistence type="predicted"/>
<evidence type="ECO:0000313" key="8">
    <source>
        <dbReference type="EMBL" id="SMA32053.1"/>
    </source>
</evidence>
<dbReference type="OrthoDB" id="4269629at2"/>
<evidence type="ECO:0000256" key="2">
    <source>
        <dbReference type="ARBA" id="ARBA00022990"/>
    </source>
</evidence>
<feature type="domain" description="Dipeptidylpeptidase IV N-terminal" evidence="7">
    <location>
        <begin position="207"/>
        <end position="380"/>
    </location>
</feature>
<keyword evidence="9" id="KW-1185">Reference proteome</keyword>
<dbReference type="InterPro" id="IPR002471">
    <property type="entry name" value="Pept_S9_AS"/>
</dbReference>
<accession>A0A1X7AE28</accession>
<dbReference type="SUPFAM" id="SSF82171">
    <property type="entry name" value="DPP6 N-terminal domain-like"/>
    <property type="match status" value="1"/>
</dbReference>
<dbReference type="Pfam" id="PF00326">
    <property type="entry name" value="Peptidase_S9"/>
    <property type="match status" value="1"/>
</dbReference>
<dbReference type="Gene3D" id="2.130.10.10">
    <property type="entry name" value="YVTN repeat-like/Quinoprotein amine dehydrogenase"/>
    <property type="match status" value="1"/>
</dbReference>
<dbReference type="InterPro" id="IPR029058">
    <property type="entry name" value="AB_hydrolase_fold"/>
</dbReference>
<evidence type="ECO:0000256" key="5">
    <source>
        <dbReference type="ARBA" id="ARBA00045885"/>
    </source>
</evidence>
<dbReference type="PROSITE" id="PS00708">
    <property type="entry name" value="PRO_ENDOPEP_SER"/>
    <property type="match status" value="1"/>
</dbReference>
<name>A0A1X7AE28_9GAMM</name>
<dbReference type="PANTHER" id="PTHR42776:SF27">
    <property type="entry name" value="DIPEPTIDYL PEPTIDASE FAMILY MEMBER 6"/>
    <property type="match status" value="1"/>
</dbReference>
<evidence type="ECO:0000256" key="4">
    <source>
        <dbReference type="ARBA" id="ARBA00032596"/>
    </source>
</evidence>